<proteinExistence type="predicted"/>
<dbReference type="EMBL" id="JBHSIU010000046">
    <property type="protein sequence ID" value="MFC5003176.1"/>
    <property type="molecule type" value="Genomic_DNA"/>
</dbReference>
<accession>A0ABV9W3E3</accession>
<comment type="caution">
    <text evidence="2">The sequence shown here is derived from an EMBL/GenBank/DDBJ whole genome shotgun (WGS) entry which is preliminary data.</text>
</comment>
<organism evidence="2 3">
    <name type="scientific">Dactylosporangium cerinum</name>
    <dbReference type="NCBI Taxonomy" id="1434730"/>
    <lineage>
        <taxon>Bacteria</taxon>
        <taxon>Bacillati</taxon>
        <taxon>Actinomycetota</taxon>
        <taxon>Actinomycetes</taxon>
        <taxon>Micromonosporales</taxon>
        <taxon>Micromonosporaceae</taxon>
        <taxon>Dactylosporangium</taxon>
    </lineage>
</organism>
<name>A0ABV9W3E3_9ACTN</name>
<feature type="transmembrane region" description="Helical" evidence="1">
    <location>
        <begin position="6"/>
        <end position="27"/>
    </location>
</feature>
<reference evidence="3" key="1">
    <citation type="journal article" date="2019" name="Int. J. Syst. Evol. Microbiol.">
        <title>The Global Catalogue of Microorganisms (GCM) 10K type strain sequencing project: providing services to taxonomists for standard genome sequencing and annotation.</title>
        <authorList>
            <consortium name="The Broad Institute Genomics Platform"/>
            <consortium name="The Broad Institute Genome Sequencing Center for Infectious Disease"/>
            <person name="Wu L."/>
            <person name="Ma J."/>
        </authorList>
    </citation>
    <scope>NUCLEOTIDE SEQUENCE [LARGE SCALE GENOMIC DNA]</scope>
    <source>
        <strain evidence="3">CGMCC 4.7152</strain>
    </source>
</reference>
<dbReference type="RefSeq" id="WP_380121948.1">
    <property type="nucleotide sequence ID" value="NZ_JBHSIU010000046.1"/>
</dbReference>
<protein>
    <recommendedName>
        <fullName evidence="4">Secreted protein</fullName>
    </recommendedName>
</protein>
<evidence type="ECO:0000256" key="1">
    <source>
        <dbReference type="SAM" id="Phobius"/>
    </source>
</evidence>
<keyword evidence="3" id="KW-1185">Reference proteome</keyword>
<keyword evidence="1" id="KW-0472">Membrane</keyword>
<dbReference type="Proteomes" id="UP001595912">
    <property type="component" value="Unassembled WGS sequence"/>
</dbReference>
<evidence type="ECO:0000313" key="3">
    <source>
        <dbReference type="Proteomes" id="UP001595912"/>
    </source>
</evidence>
<gene>
    <name evidence="2" type="ORF">ACFPIJ_35770</name>
</gene>
<keyword evidence="1" id="KW-1133">Transmembrane helix</keyword>
<evidence type="ECO:0008006" key="4">
    <source>
        <dbReference type="Google" id="ProtNLM"/>
    </source>
</evidence>
<sequence length="192" mass="21087">MRERKWLGILAVGVVVLVLGGGGYALVRHEYRADKDRRDLADLTRGSPWPRAELRVPAELPRGGRSGHVDGGGFEVSYPVDRGGPASISYAIRRVDERGGPEWEVSCGAVNIVTCTDAGDGSTVLAERDTGNSRARTGVYRIADGRAYVAWVEGTRPELVDRLRRAVTQLRPLTDTELLDLIRPDGYRTDWS</sequence>
<keyword evidence="1" id="KW-0812">Transmembrane</keyword>
<evidence type="ECO:0000313" key="2">
    <source>
        <dbReference type="EMBL" id="MFC5003176.1"/>
    </source>
</evidence>